<feature type="transmembrane region" description="Helical" evidence="7">
    <location>
        <begin position="125"/>
        <end position="144"/>
    </location>
</feature>
<evidence type="ECO:0000256" key="2">
    <source>
        <dbReference type="ARBA" id="ARBA00022448"/>
    </source>
</evidence>
<dbReference type="SUPFAM" id="SSF103473">
    <property type="entry name" value="MFS general substrate transporter"/>
    <property type="match status" value="1"/>
</dbReference>
<evidence type="ECO:0000256" key="5">
    <source>
        <dbReference type="ARBA" id="ARBA00022989"/>
    </source>
</evidence>
<dbReference type="PANTHER" id="PTHR23513">
    <property type="entry name" value="INTEGRAL MEMBRANE EFFLUX PROTEIN-RELATED"/>
    <property type="match status" value="1"/>
</dbReference>
<accession>A0AAD1G1V1</accession>
<dbReference type="AlphaFoldDB" id="A0AAD1G1V1"/>
<evidence type="ECO:0000256" key="1">
    <source>
        <dbReference type="ARBA" id="ARBA00004651"/>
    </source>
</evidence>
<dbReference type="InterPro" id="IPR036259">
    <property type="entry name" value="MFS_trans_sf"/>
</dbReference>
<keyword evidence="4 7" id="KW-0812">Transmembrane</keyword>
<proteinExistence type="predicted"/>
<feature type="transmembrane region" description="Helical" evidence="7">
    <location>
        <begin position="192"/>
        <end position="212"/>
    </location>
</feature>
<sequence length="436" mass="46227">MHKALQPSKRIAMTAAAEDKTSVFAIPDYRYFWITKLASTTSQMILVIVIGWMVYDIARETMPEREAAFLLGMVGLAQFLPLFVLSLVVGYIADKVDRRYIVRGALALEMLCAAGLGALELTGDITIPALFVVAALLGVGRAFASPALSALAPNLVPVRMLPTAIAWNSIGWQIGAIGGPALGGYLYAANPAAPLVVSAAMLTISLIAMFLISRVPLPKSEVTANPLESVMNGLRYVRDNKVVLGAISLDLFAVLLGGVTALLPVYARDILAVGPEGLGHLRAAPAVGAAIVALWLSRRPLARHVGIKMFVCVAIFGIAIVVFGLSRDLWLSLGALGVLGAADMVSVYVRSSLIQIYTPDAMRGRVSSVSMLFISASNELGEARSGLTAAWFGPVEAVVIGGVGTIVVTALWAWRFPELRRADSFDVPGALKERST</sequence>
<protein>
    <submittedName>
        <fullName evidence="9">MFS transporter</fullName>
    </submittedName>
</protein>
<evidence type="ECO:0000256" key="4">
    <source>
        <dbReference type="ARBA" id="ARBA00022692"/>
    </source>
</evidence>
<dbReference type="InterPro" id="IPR020846">
    <property type="entry name" value="MFS_dom"/>
</dbReference>
<feature type="transmembrane region" description="Helical" evidence="7">
    <location>
        <begin position="242"/>
        <end position="267"/>
    </location>
</feature>
<evidence type="ECO:0000313" key="9">
    <source>
        <dbReference type="EMBL" id="BBE35084.1"/>
    </source>
</evidence>
<comment type="subcellular location">
    <subcellularLocation>
        <location evidence="1">Cell membrane</location>
        <topology evidence="1">Multi-pass membrane protein</topology>
    </subcellularLocation>
</comment>
<feature type="transmembrane region" description="Helical" evidence="7">
    <location>
        <begin position="279"/>
        <end position="296"/>
    </location>
</feature>
<feature type="transmembrane region" description="Helical" evidence="7">
    <location>
        <begin position="67"/>
        <end position="93"/>
    </location>
</feature>
<feature type="transmembrane region" description="Helical" evidence="7">
    <location>
        <begin position="37"/>
        <end position="55"/>
    </location>
</feature>
<keyword evidence="5 7" id="KW-1133">Transmembrane helix</keyword>
<feature type="transmembrane region" description="Helical" evidence="7">
    <location>
        <begin position="305"/>
        <end position="323"/>
    </location>
</feature>
<evidence type="ECO:0000256" key="3">
    <source>
        <dbReference type="ARBA" id="ARBA00022475"/>
    </source>
</evidence>
<evidence type="ECO:0000259" key="8">
    <source>
        <dbReference type="PROSITE" id="PS50850"/>
    </source>
</evidence>
<feature type="transmembrane region" description="Helical" evidence="7">
    <location>
        <begin position="100"/>
        <end position="119"/>
    </location>
</feature>
<dbReference type="InterPro" id="IPR010290">
    <property type="entry name" value="TM_effector"/>
</dbReference>
<dbReference type="GO" id="GO:0022857">
    <property type="term" value="F:transmembrane transporter activity"/>
    <property type="evidence" value="ECO:0007669"/>
    <property type="project" value="InterPro"/>
</dbReference>
<dbReference type="PROSITE" id="PS50850">
    <property type="entry name" value="MFS"/>
    <property type="match status" value="1"/>
</dbReference>
<feature type="transmembrane region" description="Helical" evidence="7">
    <location>
        <begin position="389"/>
        <end position="414"/>
    </location>
</feature>
<dbReference type="GO" id="GO:0005886">
    <property type="term" value="C:plasma membrane"/>
    <property type="evidence" value="ECO:0007669"/>
    <property type="project" value="UniProtKB-SubCell"/>
</dbReference>
<keyword evidence="3" id="KW-1003">Cell membrane</keyword>
<dbReference type="Pfam" id="PF05977">
    <property type="entry name" value="MFS_3"/>
    <property type="match status" value="1"/>
</dbReference>
<dbReference type="PANTHER" id="PTHR23513:SF9">
    <property type="entry name" value="ENTEROBACTIN EXPORTER ENTS"/>
    <property type="match status" value="1"/>
</dbReference>
<dbReference type="CDD" id="cd06173">
    <property type="entry name" value="MFS_MefA_like"/>
    <property type="match status" value="1"/>
</dbReference>
<keyword evidence="2" id="KW-0813">Transport</keyword>
<keyword evidence="6 7" id="KW-0472">Membrane</keyword>
<organism evidence="9 10">
    <name type="scientific">Sphingosinicella microcystinivorans</name>
    <dbReference type="NCBI Taxonomy" id="335406"/>
    <lineage>
        <taxon>Bacteria</taxon>
        <taxon>Pseudomonadati</taxon>
        <taxon>Pseudomonadota</taxon>
        <taxon>Alphaproteobacteria</taxon>
        <taxon>Sphingomonadales</taxon>
        <taxon>Sphingosinicellaceae</taxon>
        <taxon>Sphingosinicella</taxon>
    </lineage>
</organism>
<dbReference type="Proteomes" id="UP000275727">
    <property type="component" value="Chromosome"/>
</dbReference>
<dbReference type="EMBL" id="AP018711">
    <property type="protein sequence ID" value="BBE35084.1"/>
    <property type="molecule type" value="Genomic_DNA"/>
</dbReference>
<evidence type="ECO:0000256" key="7">
    <source>
        <dbReference type="SAM" id="Phobius"/>
    </source>
</evidence>
<dbReference type="Gene3D" id="1.20.1250.20">
    <property type="entry name" value="MFS general substrate transporter like domains"/>
    <property type="match status" value="1"/>
</dbReference>
<feature type="domain" description="Major facilitator superfamily (MFS) profile" evidence="8">
    <location>
        <begin position="1"/>
        <end position="216"/>
    </location>
</feature>
<evidence type="ECO:0000256" key="6">
    <source>
        <dbReference type="ARBA" id="ARBA00023136"/>
    </source>
</evidence>
<dbReference type="KEGG" id="smic:SmB9_27420"/>
<name>A0AAD1G1V1_SPHMI</name>
<evidence type="ECO:0000313" key="10">
    <source>
        <dbReference type="Proteomes" id="UP000275727"/>
    </source>
</evidence>
<feature type="transmembrane region" description="Helical" evidence="7">
    <location>
        <begin position="165"/>
        <end position="186"/>
    </location>
</feature>
<reference evidence="9 10" key="1">
    <citation type="submission" date="2018-06" db="EMBL/GenBank/DDBJ databases">
        <title>Complete Genome Sequence of the Microcystin-Degrading Bacterium Sphingosinicella microcystinivorans Strain B-9.</title>
        <authorList>
            <person name="Jin H."/>
            <person name="Nishizawa T."/>
            <person name="Guo Y."/>
            <person name="Nishizawa A."/>
            <person name="Park H."/>
            <person name="Kato H."/>
            <person name="Tsuji K."/>
            <person name="Harada K."/>
        </authorList>
    </citation>
    <scope>NUCLEOTIDE SEQUENCE [LARGE SCALE GENOMIC DNA]</scope>
    <source>
        <strain evidence="9 10">B9</strain>
    </source>
</reference>
<gene>
    <name evidence="9" type="ORF">SmB9_27420</name>
</gene>